<evidence type="ECO:0000256" key="7">
    <source>
        <dbReference type="ARBA" id="ARBA00023237"/>
    </source>
</evidence>
<comment type="subcellular location">
    <subcellularLocation>
        <location evidence="1">Cell outer membrane</location>
    </subcellularLocation>
</comment>
<dbReference type="InterPro" id="IPR051906">
    <property type="entry name" value="TolC-like"/>
</dbReference>
<reference evidence="9" key="2">
    <citation type="submission" date="2020-09" db="EMBL/GenBank/DDBJ databases">
        <authorList>
            <person name="Sun Q."/>
            <person name="Zhou Y."/>
        </authorList>
    </citation>
    <scope>NUCLEOTIDE SEQUENCE</scope>
    <source>
        <strain evidence="9">CGMCC 1.15958</strain>
    </source>
</reference>
<sequence>MRYALTYRLKLLIMKKYFLFIFLLPAVLQAQEILTLENAVGTALEKSYDIKVAQMQQEASELQVFKGNAGMLPRVDLNANVGSAFNGVSQKLSNGSEINRFGTSLAPTSNVAMAWTLYDGKRMYATLDRLKGQGQLSQLQTRQMMENTVVNVMQAYYEVMRQKQTVAFLQTIIKYYEERLTITQQRWEFGKGSKLDYLQSKTELNTQNTQLVQAKNSLKNAKVTLNNLLVRPADQDFDVQEVVGIMFDPTTEQLKSQARAANKSLQALRKSTDISLITQREVAAAKLPRVTLNSSFGYSLSKTNAGLFLYNQNIGLNVGLGATWNIFNGEIVRRQIQTSKINTDILRKQEEDLWIQIESDLMRAYNQYQTDKELLKLEEENNEVAEENLKISLEKFKLGGSTILELNEAQRSLNTSLNRLTNARYNIKISELQIMRLSGELVK</sequence>
<keyword evidence="5" id="KW-0812">Transmembrane</keyword>
<dbReference type="Proteomes" id="UP000609064">
    <property type="component" value="Unassembled WGS sequence"/>
</dbReference>
<dbReference type="GO" id="GO:0015562">
    <property type="term" value="F:efflux transmembrane transporter activity"/>
    <property type="evidence" value="ECO:0007669"/>
    <property type="project" value="InterPro"/>
</dbReference>
<dbReference type="PANTHER" id="PTHR30026">
    <property type="entry name" value="OUTER MEMBRANE PROTEIN TOLC"/>
    <property type="match status" value="1"/>
</dbReference>
<keyword evidence="3" id="KW-0813">Transport</keyword>
<dbReference type="GO" id="GO:1990281">
    <property type="term" value="C:efflux pump complex"/>
    <property type="evidence" value="ECO:0007669"/>
    <property type="project" value="TreeGrafter"/>
</dbReference>
<dbReference type="GO" id="GO:0009279">
    <property type="term" value="C:cell outer membrane"/>
    <property type="evidence" value="ECO:0007669"/>
    <property type="project" value="UniProtKB-SubCell"/>
</dbReference>
<dbReference type="AlphaFoldDB" id="A0A916YZE3"/>
<evidence type="ECO:0000256" key="8">
    <source>
        <dbReference type="SAM" id="Coils"/>
    </source>
</evidence>
<feature type="coiled-coil region" evidence="8">
    <location>
        <begin position="211"/>
        <end position="271"/>
    </location>
</feature>
<reference evidence="9" key="1">
    <citation type="journal article" date="2014" name="Int. J. Syst. Evol. Microbiol.">
        <title>Complete genome sequence of Corynebacterium casei LMG S-19264T (=DSM 44701T), isolated from a smear-ripened cheese.</title>
        <authorList>
            <consortium name="US DOE Joint Genome Institute (JGI-PGF)"/>
            <person name="Walter F."/>
            <person name="Albersmeier A."/>
            <person name="Kalinowski J."/>
            <person name="Ruckert C."/>
        </authorList>
    </citation>
    <scope>NUCLEOTIDE SEQUENCE</scope>
    <source>
        <strain evidence="9">CGMCC 1.15958</strain>
    </source>
</reference>
<dbReference type="SUPFAM" id="SSF56954">
    <property type="entry name" value="Outer membrane efflux proteins (OEP)"/>
    <property type="match status" value="1"/>
</dbReference>
<evidence type="ECO:0000256" key="1">
    <source>
        <dbReference type="ARBA" id="ARBA00004442"/>
    </source>
</evidence>
<comment type="similarity">
    <text evidence="2">Belongs to the outer membrane factor (OMF) (TC 1.B.17) family.</text>
</comment>
<comment type="caution">
    <text evidence="9">The sequence shown here is derived from an EMBL/GenBank/DDBJ whole genome shotgun (WGS) entry which is preliminary data.</text>
</comment>
<dbReference type="EMBL" id="BMKK01000007">
    <property type="protein sequence ID" value="GGD67108.1"/>
    <property type="molecule type" value="Genomic_DNA"/>
</dbReference>
<accession>A0A916YZE3</accession>
<evidence type="ECO:0000256" key="4">
    <source>
        <dbReference type="ARBA" id="ARBA00022452"/>
    </source>
</evidence>
<protein>
    <submittedName>
        <fullName evidence="9">RND transporter</fullName>
    </submittedName>
</protein>
<proteinExistence type="inferred from homology"/>
<feature type="coiled-coil region" evidence="8">
    <location>
        <begin position="368"/>
        <end position="395"/>
    </location>
</feature>
<evidence type="ECO:0000256" key="6">
    <source>
        <dbReference type="ARBA" id="ARBA00023136"/>
    </source>
</evidence>
<keyword evidence="10" id="KW-1185">Reference proteome</keyword>
<evidence type="ECO:0000313" key="9">
    <source>
        <dbReference type="EMBL" id="GGD67108.1"/>
    </source>
</evidence>
<evidence type="ECO:0000256" key="2">
    <source>
        <dbReference type="ARBA" id="ARBA00007613"/>
    </source>
</evidence>
<dbReference type="GO" id="GO:0015288">
    <property type="term" value="F:porin activity"/>
    <property type="evidence" value="ECO:0007669"/>
    <property type="project" value="TreeGrafter"/>
</dbReference>
<evidence type="ECO:0000256" key="5">
    <source>
        <dbReference type="ARBA" id="ARBA00022692"/>
    </source>
</evidence>
<gene>
    <name evidence="9" type="ORF">GCM10011514_33970</name>
</gene>
<organism evidence="9 10">
    <name type="scientific">Emticicia aquatilis</name>
    <dbReference type="NCBI Taxonomy" id="1537369"/>
    <lineage>
        <taxon>Bacteria</taxon>
        <taxon>Pseudomonadati</taxon>
        <taxon>Bacteroidota</taxon>
        <taxon>Cytophagia</taxon>
        <taxon>Cytophagales</taxon>
        <taxon>Leadbetterellaceae</taxon>
        <taxon>Emticicia</taxon>
    </lineage>
</organism>
<dbReference type="Pfam" id="PF02321">
    <property type="entry name" value="OEP"/>
    <property type="match status" value="2"/>
</dbReference>
<dbReference type="PANTHER" id="PTHR30026:SF20">
    <property type="entry name" value="OUTER MEMBRANE PROTEIN TOLC"/>
    <property type="match status" value="1"/>
</dbReference>
<evidence type="ECO:0000256" key="3">
    <source>
        <dbReference type="ARBA" id="ARBA00022448"/>
    </source>
</evidence>
<dbReference type="Gene3D" id="1.20.1600.10">
    <property type="entry name" value="Outer membrane efflux proteins (OEP)"/>
    <property type="match status" value="1"/>
</dbReference>
<keyword evidence="6" id="KW-0472">Membrane</keyword>
<evidence type="ECO:0000313" key="10">
    <source>
        <dbReference type="Proteomes" id="UP000609064"/>
    </source>
</evidence>
<dbReference type="InterPro" id="IPR003423">
    <property type="entry name" value="OMP_efflux"/>
</dbReference>
<name>A0A916YZE3_9BACT</name>
<keyword evidence="4" id="KW-1134">Transmembrane beta strand</keyword>
<keyword evidence="7" id="KW-0998">Cell outer membrane</keyword>
<keyword evidence="8" id="KW-0175">Coiled coil</keyword>